<keyword evidence="4" id="KW-1185">Reference proteome</keyword>
<dbReference type="EMBL" id="GG698479">
    <property type="protein sequence ID" value="EGD93434.1"/>
    <property type="molecule type" value="Genomic_DNA"/>
</dbReference>
<evidence type="ECO:0008006" key="5">
    <source>
        <dbReference type="Google" id="ProtNLM"/>
    </source>
</evidence>
<sequence length="329" mass="36261">MWDSKSTPFKNEAWTEYGIGVAVILLRIGARLKIVRWNWHGDDFIIILVLLLWSGELAMLELIGQTGTNIGLSDAQRAALTPDEIATLESIQGEDGQRLPAIICACTYVISMITIPNTLSSYRKKLAGQSRPWRPLYPGYSELHYSSDNEFAMIIGLLLCGGLFIMVATLLRCILSIQSIHGINISTIWAIRESFVAILAINAPCIKPIFSPRAWTITSDDSSPKDSENPSSMGTSSHQLSKMSKSSQFDQLSVLRTVDDHCSEEISLPHNQAQMGFASQVTNSARGATASSEDQSLEINRSAHGGIHITTTYEVTPSEPFEKSHKYEL</sequence>
<feature type="transmembrane region" description="Helical" evidence="2">
    <location>
        <begin position="14"/>
        <end position="32"/>
    </location>
</feature>
<feature type="transmembrane region" description="Helical" evidence="2">
    <location>
        <begin position="151"/>
        <end position="171"/>
    </location>
</feature>
<evidence type="ECO:0000256" key="1">
    <source>
        <dbReference type="SAM" id="MobiDB-lite"/>
    </source>
</evidence>
<reference evidence="4" key="1">
    <citation type="journal article" date="2012" name="MBio">
        <title>Comparative genome analysis of Trichophyton rubrum and related dermatophytes reveals candidate genes involved in infection.</title>
        <authorList>
            <person name="Martinez D.A."/>
            <person name="Oliver B.G."/>
            <person name="Graeser Y."/>
            <person name="Goldberg J.M."/>
            <person name="Li W."/>
            <person name="Martinez-Rossi N.M."/>
            <person name="Monod M."/>
            <person name="Shelest E."/>
            <person name="Barton R.C."/>
            <person name="Birch E."/>
            <person name="Brakhage A.A."/>
            <person name="Chen Z."/>
            <person name="Gurr S.J."/>
            <person name="Heiman D."/>
            <person name="Heitman J."/>
            <person name="Kosti I."/>
            <person name="Rossi A."/>
            <person name="Saif S."/>
            <person name="Samalova M."/>
            <person name="Saunders C.W."/>
            <person name="Shea T."/>
            <person name="Summerbell R.C."/>
            <person name="Xu J."/>
            <person name="Young S."/>
            <person name="Zeng Q."/>
            <person name="Birren B.W."/>
            <person name="Cuomo C.A."/>
            <person name="White T.C."/>
        </authorList>
    </citation>
    <scope>NUCLEOTIDE SEQUENCE [LARGE SCALE GENOMIC DNA]</scope>
    <source>
        <strain evidence="4">CBS 112818</strain>
    </source>
</reference>
<organism evidence="3 4">
    <name type="scientific">Trichophyton tonsurans (strain CBS 112818)</name>
    <name type="common">Scalp ringworm fungus</name>
    <dbReference type="NCBI Taxonomy" id="647933"/>
    <lineage>
        <taxon>Eukaryota</taxon>
        <taxon>Fungi</taxon>
        <taxon>Dikarya</taxon>
        <taxon>Ascomycota</taxon>
        <taxon>Pezizomycotina</taxon>
        <taxon>Eurotiomycetes</taxon>
        <taxon>Eurotiomycetidae</taxon>
        <taxon>Onygenales</taxon>
        <taxon>Arthrodermataceae</taxon>
        <taxon>Trichophyton</taxon>
    </lineage>
</organism>
<gene>
    <name evidence="3" type="ORF">TESG_00979</name>
</gene>
<dbReference type="InterPro" id="IPR052337">
    <property type="entry name" value="SAT4-like"/>
</dbReference>
<dbReference type="HOGENOM" id="CLU_019101_0_0_1"/>
<feature type="compositionally biased region" description="Low complexity" evidence="1">
    <location>
        <begin position="236"/>
        <end position="245"/>
    </location>
</feature>
<keyword evidence="2" id="KW-0812">Transmembrane</keyword>
<protein>
    <recommendedName>
        <fullName evidence="5">Integral membrane protein</fullName>
    </recommendedName>
</protein>
<evidence type="ECO:0000256" key="2">
    <source>
        <dbReference type="SAM" id="Phobius"/>
    </source>
</evidence>
<dbReference type="PANTHER" id="PTHR33048:SF2">
    <property type="entry name" value="SRPK"/>
    <property type="match status" value="1"/>
</dbReference>
<dbReference type="Proteomes" id="UP000009172">
    <property type="component" value="Unassembled WGS sequence"/>
</dbReference>
<proteinExistence type="predicted"/>
<dbReference type="OrthoDB" id="4329349at2759"/>
<dbReference type="AlphaFoldDB" id="F2RQ49"/>
<accession>F2RQ49</accession>
<evidence type="ECO:0000313" key="3">
    <source>
        <dbReference type="EMBL" id="EGD93434.1"/>
    </source>
</evidence>
<dbReference type="PANTHER" id="PTHR33048">
    <property type="entry name" value="PTH11-LIKE INTEGRAL MEMBRANE PROTEIN (AFU_ORTHOLOGUE AFUA_5G11245)"/>
    <property type="match status" value="1"/>
</dbReference>
<feature type="transmembrane region" description="Helical" evidence="2">
    <location>
        <begin position="44"/>
        <end position="63"/>
    </location>
</feature>
<feature type="region of interest" description="Disordered" evidence="1">
    <location>
        <begin position="218"/>
        <end position="245"/>
    </location>
</feature>
<keyword evidence="2" id="KW-0472">Membrane</keyword>
<name>F2RQ49_TRIT1</name>
<evidence type="ECO:0000313" key="4">
    <source>
        <dbReference type="Proteomes" id="UP000009172"/>
    </source>
</evidence>
<keyword evidence="2" id="KW-1133">Transmembrane helix</keyword>